<dbReference type="CTD" id="9945980"/>
<keyword evidence="1" id="KW-0812">Transmembrane</keyword>
<proteinExistence type="predicted"/>
<gene>
    <name evidence="2" type="ORF">LOAG_08552</name>
</gene>
<dbReference type="RefSeq" id="XP_003144130.1">
    <property type="nucleotide sequence ID" value="XM_003144082.1"/>
</dbReference>
<evidence type="ECO:0000256" key="1">
    <source>
        <dbReference type="SAM" id="Phobius"/>
    </source>
</evidence>
<feature type="transmembrane region" description="Helical" evidence="1">
    <location>
        <begin position="15"/>
        <end position="35"/>
    </location>
</feature>
<accession>A0A1S0TUA2</accession>
<keyword evidence="1" id="KW-1133">Transmembrane helix</keyword>
<protein>
    <submittedName>
        <fullName evidence="2">Uncharacterized protein</fullName>
    </submittedName>
</protein>
<dbReference type="EMBL" id="JH712415">
    <property type="protein sequence ID" value="EFO19941.1"/>
    <property type="molecule type" value="Genomic_DNA"/>
</dbReference>
<organism evidence="2">
    <name type="scientific">Loa loa</name>
    <name type="common">Eye worm</name>
    <name type="synonym">Filaria loa</name>
    <dbReference type="NCBI Taxonomy" id="7209"/>
    <lineage>
        <taxon>Eukaryota</taxon>
        <taxon>Metazoa</taxon>
        <taxon>Ecdysozoa</taxon>
        <taxon>Nematoda</taxon>
        <taxon>Chromadorea</taxon>
        <taxon>Rhabditida</taxon>
        <taxon>Spirurina</taxon>
        <taxon>Spiruromorpha</taxon>
        <taxon>Filarioidea</taxon>
        <taxon>Onchocercidae</taxon>
        <taxon>Loa</taxon>
    </lineage>
</organism>
<name>A0A1S0TUA2_LOALO</name>
<dbReference type="InParanoid" id="A0A1S0TUA2"/>
<dbReference type="KEGG" id="loa:LOAG_08552"/>
<dbReference type="AlphaFoldDB" id="A0A1S0TUA2"/>
<keyword evidence="1" id="KW-0472">Membrane</keyword>
<sequence length="107" mass="12897">MQNPSVESFSFLRPLYLFIPYIQSHIIHIHTYIYIWTYTYTRILHTYTHTHIHTYIHTHTYTYTYIYAHIHINTYICIIDGALKVSTDKFIMPLFSFHSIHELSTGI</sequence>
<reference evidence="2" key="1">
    <citation type="submission" date="2012-04" db="EMBL/GenBank/DDBJ databases">
        <title>The Genome Sequence of Loa loa.</title>
        <authorList>
            <consortium name="The Broad Institute Genome Sequencing Platform"/>
            <consortium name="Broad Institute Genome Sequencing Center for Infectious Disease"/>
            <person name="Nutman T.B."/>
            <person name="Fink D.L."/>
            <person name="Russ C."/>
            <person name="Young S."/>
            <person name="Zeng Q."/>
            <person name="Gargeya S."/>
            <person name="Alvarado L."/>
            <person name="Berlin A."/>
            <person name="Chapman S.B."/>
            <person name="Chen Z."/>
            <person name="Freedman E."/>
            <person name="Gellesch M."/>
            <person name="Goldberg J."/>
            <person name="Griggs A."/>
            <person name="Gujja S."/>
            <person name="Heilman E.R."/>
            <person name="Heiman D."/>
            <person name="Howarth C."/>
            <person name="Mehta T."/>
            <person name="Neiman D."/>
            <person name="Pearson M."/>
            <person name="Roberts A."/>
            <person name="Saif S."/>
            <person name="Shea T."/>
            <person name="Shenoy N."/>
            <person name="Sisk P."/>
            <person name="Stolte C."/>
            <person name="Sykes S."/>
            <person name="White J."/>
            <person name="Yandava C."/>
            <person name="Haas B."/>
            <person name="Henn M.R."/>
            <person name="Nusbaum C."/>
            <person name="Birren B."/>
        </authorList>
    </citation>
    <scope>NUCLEOTIDE SEQUENCE [LARGE SCALE GENOMIC DNA]</scope>
</reference>
<dbReference type="GeneID" id="9945980"/>
<feature type="non-terminal residue" evidence="2">
    <location>
        <position position="107"/>
    </location>
</feature>
<evidence type="ECO:0000313" key="2">
    <source>
        <dbReference type="EMBL" id="EFO19941.1"/>
    </source>
</evidence>